<dbReference type="KEGG" id="soh:D1869_11705"/>
<dbReference type="GO" id="GO:0046872">
    <property type="term" value="F:metal ion binding"/>
    <property type="evidence" value="ECO:0007669"/>
    <property type="project" value="UniProtKB-KW"/>
</dbReference>
<dbReference type="InterPro" id="IPR029060">
    <property type="entry name" value="PIN-like_dom_sf"/>
</dbReference>
<evidence type="ECO:0000259" key="4">
    <source>
        <dbReference type="SMART" id="SM00670"/>
    </source>
</evidence>
<dbReference type="Proteomes" id="UP000582213">
    <property type="component" value="Unassembled WGS sequence"/>
</dbReference>
<evidence type="ECO:0000313" key="5">
    <source>
        <dbReference type="EMBL" id="MBB5253456.1"/>
    </source>
</evidence>
<dbReference type="GO" id="GO:0004521">
    <property type="term" value="F:RNA endonuclease activity"/>
    <property type="evidence" value="ECO:0007669"/>
    <property type="project" value="TreeGrafter"/>
</dbReference>
<dbReference type="GeneID" id="42801918"/>
<accession>A0A650CJ63</accession>
<dbReference type="EMBL" id="CP045484">
    <property type="protein sequence ID" value="QGR17768.1"/>
    <property type="molecule type" value="Genomic_DNA"/>
</dbReference>
<dbReference type="GO" id="GO:0003677">
    <property type="term" value="F:DNA binding"/>
    <property type="evidence" value="ECO:0007669"/>
    <property type="project" value="UniProtKB-KW"/>
</dbReference>
<dbReference type="PANTHER" id="PTHR12814">
    <property type="entry name" value="RNA-BINDING PROTEIN NOB1"/>
    <property type="match status" value="1"/>
</dbReference>
<dbReference type="EC" id="3.1.-.-" evidence="5"/>
<dbReference type="GO" id="GO:0030490">
    <property type="term" value="P:maturation of SSU-rRNA"/>
    <property type="evidence" value="ECO:0007669"/>
    <property type="project" value="TreeGrafter"/>
</dbReference>
<dbReference type="GO" id="GO:0030688">
    <property type="term" value="C:preribosome, small subunit precursor"/>
    <property type="evidence" value="ECO:0007669"/>
    <property type="project" value="TreeGrafter"/>
</dbReference>
<protein>
    <submittedName>
        <fullName evidence="6">DNA-binding protein</fullName>
    </submittedName>
    <submittedName>
        <fullName evidence="5">UPF0271 protein</fullName>
        <ecNumber evidence="5">3.1.-.-</ecNumber>
    </submittedName>
</protein>
<dbReference type="RefSeq" id="WP_156015224.1">
    <property type="nucleotide sequence ID" value="NZ_CP045484.1"/>
</dbReference>
<keyword evidence="6" id="KW-0238">DNA-binding</keyword>
<keyword evidence="3 5" id="KW-0378">Hydrolase</keyword>
<dbReference type="AlphaFoldDB" id="A0A650CJ63"/>
<keyword evidence="2" id="KW-0479">Metal-binding</keyword>
<dbReference type="SMART" id="SM00670">
    <property type="entry name" value="PINc"/>
    <property type="match status" value="1"/>
</dbReference>
<dbReference type="Proteomes" id="UP000427373">
    <property type="component" value="Chromosome"/>
</dbReference>
<dbReference type="EMBL" id="JACHFY010000004">
    <property type="protein sequence ID" value="MBB5253456.1"/>
    <property type="molecule type" value="Genomic_DNA"/>
</dbReference>
<name>A0A650CJ63_SULOH</name>
<dbReference type="PANTHER" id="PTHR12814:SF2">
    <property type="entry name" value="RNA-BINDING PROTEIN NOB1"/>
    <property type="match status" value="1"/>
</dbReference>
<evidence type="ECO:0000256" key="3">
    <source>
        <dbReference type="ARBA" id="ARBA00022801"/>
    </source>
</evidence>
<keyword evidence="7" id="KW-1185">Reference proteome</keyword>
<organism evidence="6 7">
    <name type="scientific">Sulfurisphaera ohwakuensis</name>
    <dbReference type="NCBI Taxonomy" id="69656"/>
    <lineage>
        <taxon>Archaea</taxon>
        <taxon>Thermoproteota</taxon>
        <taxon>Thermoprotei</taxon>
        <taxon>Sulfolobales</taxon>
        <taxon>Sulfolobaceae</taxon>
        <taxon>Sulfurisphaera</taxon>
    </lineage>
</organism>
<feature type="domain" description="PIN" evidence="4">
    <location>
        <begin position="5"/>
        <end position="106"/>
    </location>
</feature>
<evidence type="ECO:0000256" key="1">
    <source>
        <dbReference type="ARBA" id="ARBA00022722"/>
    </source>
</evidence>
<evidence type="ECO:0000313" key="6">
    <source>
        <dbReference type="EMBL" id="QGR17768.1"/>
    </source>
</evidence>
<evidence type="ECO:0000313" key="8">
    <source>
        <dbReference type="Proteomes" id="UP000582213"/>
    </source>
</evidence>
<dbReference type="CDD" id="cd09876">
    <property type="entry name" value="PIN_Nob1-like"/>
    <property type="match status" value="1"/>
</dbReference>
<dbReference type="Gene3D" id="3.40.50.1010">
    <property type="entry name" value="5'-nuclease"/>
    <property type="match status" value="1"/>
</dbReference>
<evidence type="ECO:0000256" key="2">
    <source>
        <dbReference type="ARBA" id="ARBA00022723"/>
    </source>
</evidence>
<dbReference type="SUPFAM" id="SSF88723">
    <property type="entry name" value="PIN domain-like"/>
    <property type="match status" value="1"/>
</dbReference>
<dbReference type="InterPro" id="IPR002716">
    <property type="entry name" value="PIN_dom"/>
</dbReference>
<evidence type="ECO:0000313" key="7">
    <source>
        <dbReference type="Proteomes" id="UP000427373"/>
    </source>
</evidence>
<reference evidence="6 7" key="1">
    <citation type="submission" date="2019-10" db="EMBL/GenBank/DDBJ databases">
        <title>Genome Sequences from Six Type Strain Members of the Archaeal Family Sulfolobaceae: Acidianus ambivalens, Acidianus infernus, Metallosphaera prunae, Stygiolobus azoricus, Sulfolobus metallicus, and Sulfurisphaera ohwakuensis.</title>
        <authorList>
            <person name="Counts J.A."/>
            <person name="Kelly R.M."/>
        </authorList>
    </citation>
    <scope>NUCLEOTIDE SEQUENCE [LARGE SCALE GENOMIC DNA]</scope>
    <source>
        <strain evidence="6 7">TA-1</strain>
    </source>
</reference>
<dbReference type="Pfam" id="PF17146">
    <property type="entry name" value="PIN_6"/>
    <property type="match status" value="1"/>
</dbReference>
<dbReference type="GO" id="GO:0016787">
    <property type="term" value="F:hydrolase activity"/>
    <property type="evidence" value="ECO:0007669"/>
    <property type="project" value="UniProtKB-KW"/>
</dbReference>
<dbReference type="InterPro" id="IPR033411">
    <property type="entry name" value="Ribonuclease_PIN"/>
</dbReference>
<reference evidence="5 8" key="2">
    <citation type="submission" date="2020-08" db="EMBL/GenBank/DDBJ databases">
        <title>Genomic Encyclopedia of Type Strains, Phase IV (KMG-IV): sequencing the most valuable type-strain genomes for metagenomic binning, comparative biology and taxonomic classification.</title>
        <authorList>
            <person name="Goeker M."/>
        </authorList>
    </citation>
    <scope>NUCLEOTIDE SEQUENCE [LARGE SCALE GENOMIC DNA]</scope>
    <source>
        <strain evidence="5 8">DSM 12421</strain>
    </source>
</reference>
<proteinExistence type="predicted"/>
<gene>
    <name evidence="6" type="ORF">D1869_11705</name>
    <name evidence="5" type="ORF">HNQ62_001217</name>
</gene>
<keyword evidence="1" id="KW-0540">Nuclease</keyword>
<dbReference type="OrthoDB" id="27944at2157"/>
<sequence length="162" mass="18499">MDYSHKIVFDTGAFLAGLQNYYEKIYTNSLVINEIKDKKSRELLDLAIMAGKIIIMEPEENTLKKTKKIAEKISAYTLSKTDLSIAALAYELRPSIVFTDDLTLQNLLLNLGIEFKSVKLNIRIRNRKKYKFICKACGKTFSRSYSSCPYCGNTIIVVSYNE</sequence>
<dbReference type="InterPro" id="IPR039907">
    <property type="entry name" value="NOB1"/>
</dbReference>